<sequence>MKKELLYTEGKEGACSSGGVTRGGGDGGNGRKNDRKGAKCDKVEGERVLEWWSDGQVAYRRRWKQRNWRETTKVGSLQSKEDFTSPFMQHEILRKAICSQIDWALEIRL</sequence>
<evidence type="ECO:0000313" key="1">
    <source>
        <dbReference type="EMBL" id="KAI8021897.1"/>
    </source>
</evidence>
<comment type="caution">
    <text evidence="1">The sequence shown here is derived from an EMBL/GenBank/DDBJ whole genome shotgun (WGS) entry which is preliminary data.</text>
</comment>
<gene>
    <name evidence="1" type="ORF">LOK49_LG03G01957</name>
</gene>
<name>A0ACC0IAS0_9ERIC</name>
<reference evidence="1 2" key="1">
    <citation type="journal article" date="2022" name="Plant J.">
        <title>Chromosome-level genome of Camellia lanceoleosa provides a valuable resource for understanding genome evolution and self-incompatibility.</title>
        <authorList>
            <person name="Gong W."/>
            <person name="Xiao S."/>
            <person name="Wang L."/>
            <person name="Liao Z."/>
            <person name="Chang Y."/>
            <person name="Mo W."/>
            <person name="Hu G."/>
            <person name="Li W."/>
            <person name="Zhao G."/>
            <person name="Zhu H."/>
            <person name="Hu X."/>
            <person name="Ji K."/>
            <person name="Xiang X."/>
            <person name="Song Q."/>
            <person name="Yuan D."/>
            <person name="Jin S."/>
            <person name="Zhang L."/>
        </authorList>
    </citation>
    <scope>NUCLEOTIDE SEQUENCE [LARGE SCALE GENOMIC DNA]</scope>
    <source>
        <strain evidence="1">SQ_2022a</strain>
    </source>
</reference>
<proteinExistence type="predicted"/>
<accession>A0ACC0IAS0</accession>
<keyword evidence="2" id="KW-1185">Reference proteome</keyword>
<protein>
    <submittedName>
        <fullName evidence="1">Uncharacterized protein</fullName>
    </submittedName>
</protein>
<dbReference type="EMBL" id="CM045763">
    <property type="protein sequence ID" value="KAI8021897.1"/>
    <property type="molecule type" value="Genomic_DNA"/>
</dbReference>
<dbReference type="Proteomes" id="UP001060215">
    <property type="component" value="Chromosome 6"/>
</dbReference>
<evidence type="ECO:0000313" key="2">
    <source>
        <dbReference type="Proteomes" id="UP001060215"/>
    </source>
</evidence>
<organism evidence="1 2">
    <name type="scientific">Camellia lanceoleosa</name>
    <dbReference type="NCBI Taxonomy" id="1840588"/>
    <lineage>
        <taxon>Eukaryota</taxon>
        <taxon>Viridiplantae</taxon>
        <taxon>Streptophyta</taxon>
        <taxon>Embryophyta</taxon>
        <taxon>Tracheophyta</taxon>
        <taxon>Spermatophyta</taxon>
        <taxon>Magnoliopsida</taxon>
        <taxon>eudicotyledons</taxon>
        <taxon>Gunneridae</taxon>
        <taxon>Pentapetalae</taxon>
        <taxon>asterids</taxon>
        <taxon>Ericales</taxon>
        <taxon>Theaceae</taxon>
        <taxon>Camellia</taxon>
    </lineage>
</organism>